<proteinExistence type="predicted"/>
<keyword evidence="1" id="KW-1133">Transmembrane helix</keyword>
<accession>A0A0F9NHX5</accession>
<name>A0A0F9NHX5_9ZZZZ</name>
<keyword evidence="1" id="KW-0472">Membrane</keyword>
<dbReference type="AlphaFoldDB" id="A0A0F9NHX5"/>
<comment type="caution">
    <text evidence="2">The sequence shown here is derived from an EMBL/GenBank/DDBJ whole genome shotgun (WGS) entry which is preliminary data.</text>
</comment>
<evidence type="ECO:0000256" key="1">
    <source>
        <dbReference type="SAM" id="Phobius"/>
    </source>
</evidence>
<protein>
    <submittedName>
        <fullName evidence="2">Uncharacterized protein</fullName>
    </submittedName>
</protein>
<feature type="transmembrane region" description="Helical" evidence="1">
    <location>
        <begin position="34"/>
        <end position="53"/>
    </location>
</feature>
<gene>
    <name evidence="2" type="ORF">LCGC14_1259020</name>
</gene>
<dbReference type="EMBL" id="LAZR01006961">
    <property type="protein sequence ID" value="KKM88405.1"/>
    <property type="molecule type" value="Genomic_DNA"/>
</dbReference>
<reference evidence="2" key="1">
    <citation type="journal article" date="2015" name="Nature">
        <title>Complex archaea that bridge the gap between prokaryotes and eukaryotes.</title>
        <authorList>
            <person name="Spang A."/>
            <person name="Saw J.H."/>
            <person name="Jorgensen S.L."/>
            <person name="Zaremba-Niedzwiedzka K."/>
            <person name="Martijn J."/>
            <person name="Lind A.E."/>
            <person name="van Eijk R."/>
            <person name="Schleper C."/>
            <person name="Guy L."/>
            <person name="Ettema T.J."/>
        </authorList>
    </citation>
    <scope>NUCLEOTIDE SEQUENCE</scope>
</reference>
<organism evidence="2">
    <name type="scientific">marine sediment metagenome</name>
    <dbReference type="NCBI Taxonomy" id="412755"/>
    <lineage>
        <taxon>unclassified sequences</taxon>
        <taxon>metagenomes</taxon>
        <taxon>ecological metagenomes</taxon>
    </lineage>
</organism>
<evidence type="ECO:0000313" key="2">
    <source>
        <dbReference type="EMBL" id="KKM88405.1"/>
    </source>
</evidence>
<keyword evidence="1" id="KW-0812">Transmembrane</keyword>
<sequence>MVVALEKSGVADLSGFKLEGFHEFDKMGEGGGHYWGVILIPMLTRIYLIGNILNIVKPLSIDVACYTDINRPGCLIFH</sequence>